<comment type="caution">
    <text evidence="6">The sequence shown here is derived from an EMBL/GenBank/DDBJ whole genome shotgun (WGS) entry which is preliminary data.</text>
</comment>
<dbReference type="PANTHER" id="PTHR45789">
    <property type="entry name" value="FI18025P1"/>
    <property type="match status" value="1"/>
</dbReference>
<dbReference type="STRING" id="1037660.A0A066WGX5"/>
<feature type="region of interest" description="Disordered" evidence="4">
    <location>
        <begin position="615"/>
        <end position="644"/>
    </location>
</feature>
<keyword evidence="7" id="KW-1185">Reference proteome</keyword>
<evidence type="ECO:0000256" key="2">
    <source>
        <dbReference type="ARBA" id="ARBA00023242"/>
    </source>
</evidence>
<dbReference type="InterPro" id="IPR051356">
    <property type="entry name" value="SOX/SOX-like_TF"/>
</dbReference>
<accession>A0A066WGX5</accession>
<evidence type="ECO:0000256" key="4">
    <source>
        <dbReference type="SAM" id="MobiDB-lite"/>
    </source>
</evidence>
<feature type="region of interest" description="Disordered" evidence="4">
    <location>
        <begin position="119"/>
        <end position="196"/>
    </location>
</feature>
<dbReference type="GeneID" id="25265806"/>
<evidence type="ECO:0000313" key="6">
    <source>
        <dbReference type="EMBL" id="KDN53247.1"/>
    </source>
</evidence>
<proteinExistence type="predicted"/>
<feature type="DNA-binding region" description="HMG box" evidence="3">
    <location>
        <begin position="193"/>
        <end position="261"/>
    </location>
</feature>
<dbReference type="SUPFAM" id="SSF47095">
    <property type="entry name" value="HMG-box"/>
    <property type="match status" value="1"/>
</dbReference>
<feature type="region of interest" description="Disordered" evidence="4">
    <location>
        <begin position="261"/>
        <end position="288"/>
    </location>
</feature>
<dbReference type="Proteomes" id="UP000027361">
    <property type="component" value="Unassembled WGS sequence"/>
</dbReference>
<dbReference type="PROSITE" id="PS50118">
    <property type="entry name" value="HMG_BOX_2"/>
    <property type="match status" value="1"/>
</dbReference>
<feature type="compositionally biased region" description="Low complexity" evidence="4">
    <location>
        <begin position="151"/>
        <end position="177"/>
    </location>
</feature>
<dbReference type="SMART" id="SM00398">
    <property type="entry name" value="HMG"/>
    <property type="match status" value="1"/>
</dbReference>
<organism evidence="6 7">
    <name type="scientific">Tilletiaria anomala (strain ATCC 24038 / CBS 436.72 / UBC 951)</name>
    <dbReference type="NCBI Taxonomy" id="1037660"/>
    <lineage>
        <taxon>Eukaryota</taxon>
        <taxon>Fungi</taxon>
        <taxon>Dikarya</taxon>
        <taxon>Basidiomycota</taxon>
        <taxon>Ustilaginomycotina</taxon>
        <taxon>Exobasidiomycetes</taxon>
        <taxon>Georgefischeriales</taxon>
        <taxon>Tilletiariaceae</taxon>
        <taxon>Tilletiaria</taxon>
    </lineage>
</organism>
<protein>
    <recommendedName>
        <fullName evidence="5">HMG box domain-containing protein</fullName>
    </recommendedName>
</protein>
<evidence type="ECO:0000313" key="7">
    <source>
        <dbReference type="Proteomes" id="UP000027361"/>
    </source>
</evidence>
<dbReference type="InterPro" id="IPR009071">
    <property type="entry name" value="HMG_box_dom"/>
</dbReference>
<dbReference type="InterPro" id="IPR036910">
    <property type="entry name" value="HMG_box_dom_sf"/>
</dbReference>
<evidence type="ECO:0000259" key="5">
    <source>
        <dbReference type="PROSITE" id="PS50118"/>
    </source>
</evidence>
<feature type="compositionally biased region" description="Polar residues" evidence="4">
    <location>
        <begin position="140"/>
        <end position="150"/>
    </location>
</feature>
<dbReference type="RefSeq" id="XP_013246086.1">
    <property type="nucleotide sequence ID" value="XM_013390632.1"/>
</dbReference>
<feature type="region of interest" description="Disordered" evidence="4">
    <location>
        <begin position="331"/>
        <end position="358"/>
    </location>
</feature>
<gene>
    <name evidence="6" type="ORF">K437DRAFT_265905</name>
</gene>
<evidence type="ECO:0000256" key="3">
    <source>
        <dbReference type="PROSITE-ProRule" id="PRU00267"/>
    </source>
</evidence>
<dbReference type="AlphaFoldDB" id="A0A066WGX5"/>
<feature type="compositionally biased region" description="Basic and acidic residues" evidence="4">
    <location>
        <begin position="266"/>
        <end position="288"/>
    </location>
</feature>
<feature type="domain" description="HMG box" evidence="5">
    <location>
        <begin position="193"/>
        <end position="261"/>
    </location>
</feature>
<sequence length="677" mass="72818">MVILMTPTNPYQPAGAFDATMVLRSNIRRSSRQMRQQARGESIKDNNANMQDLAVPHITCEPPTPQAHIQSFSTMPIGFCDRRRSLRSALTITSGPKSLPGPSEPTPLLQIDTAATNGNLNSNAEHFSASGLDAGESESGAWSPSASHTCASDSDFSSSQFGSSSSSVGPVGASGVPRSQKKSHARKRPAGHVKRPRNAFILFRSHVIQQGILPKDLKDQKALSNVISHLWHNLSGDERAQWQENAAAEKAEHLRLHPSYKYQPETSRKISEKRQRPRSRTSESRVESVADQILKALGREGVREGAVEEGRSEPRRIRKEKLDAELRKTHHIKGSPSPSVGAETENQLSPASAGIPLRGYRRSSSVPINIDFGSQNPSLQGTLKPKEAALQPVLLHGGTADGASLTNSAFSNTLIPEWTNRAALNEQSPSNFPPGPSPASFFNFQRMPFAMTSMPAPQPSVLEHSRPRTAGGQLEAYPLGLPTMPDILISPRSNSFGDIAVPPTAMNAAARFLPPEAGGFARMGALPSGDGSLPFGSAPFHYGDELMSAPTLTKRRVSSFLTEAAISAIQHAHGQCGSSTGTLPTASGLNETMQPPLTLEQEKEALLRKWRASLSAGAGGSHDGLPPPPFMEDPMTESSSSSGPLSFYSVDAPSDFRTVDMETLQEAFELNLRNSFV</sequence>
<feature type="compositionally biased region" description="Basic residues" evidence="4">
    <location>
        <begin position="179"/>
        <end position="196"/>
    </location>
</feature>
<dbReference type="InParanoid" id="A0A066WGX5"/>
<dbReference type="GO" id="GO:0000981">
    <property type="term" value="F:DNA-binding transcription factor activity, RNA polymerase II-specific"/>
    <property type="evidence" value="ECO:0007669"/>
    <property type="project" value="TreeGrafter"/>
</dbReference>
<reference evidence="6 7" key="1">
    <citation type="submission" date="2014-05" db="EMBL/GenBank/DDBJ databases">
        <title>Draft genome sequence of a rare smut relative, Tilletiaria anomala UBC 951.</title>
        <authorList>
            <consortium name="DOE Joint Genome Institute"/>
            <person name="Toome M."/>
            <person name="Kuo A."/>
            <person name="Henrissat B."/>
            <person name="Lipzen A."/>
            <person name="Tritt A."/>
            <person name="Yoshinaga Y."/>
            <person name="Zane M."/>
            <person name="Barry K."/>
            <person name="Grigoriev I.V."/>
            <person name="Spatafora J.W."/>
            <person name="Aimea M.C."/>
        </authorList>
    </citation>
    <scope>NUCLEOTIDE SEQUENCE [LARGE SCALE GENOMIC DNA]</scope>
    <source>
        <strain evidence="6 7">UBC 951</strain>
    </source>
</reference>
<dbReference type="OrthoDB" id="6247875at2759"/>
<dbReference type="CDD" id="cd01389">
    <property type="entry name" value="HMG-box_ROX1-like"/>
    <property type="match status" value="1"/>
</dbReference>
<evidence type="ECO:0000256" key="1">
    <source>
        <dbReference type="ARBA" id="ARBA00023125"/>
    </source>
</evidence>
<dbReference type="PANTHER" id="PTHR45789:SF2">
    <property type="entry name" value="FI18025P1"/>
    <property type="match status" value="1"/>
</dbReference>
<dbReference type="GO" id="GO:0005634">
    <property type="term" value="C:nucleus"/>
    <property type="evidence" value="ECO:0007669"/>
    <property type="project" value="UniProtKB-UniRule"/>
</dbReference>
<dbReference type="Pfam" id="PF00505">
    <property type="entry name" value="HMG_box"/>
    <property type="match status" value="1"/>
</dbReference>
<dbReference type="HOGENOM" id="CLU_406077_0_0_1"/>
<dbReference type="Gene3D" id="1.10.30.10">
    <property type="entry name" value="High mobility group box domain"/>
    <property type="match status" value="1"/>
</dbReference>
<dbReference type="GO" id="GO:0000978">
    <property type="term" value="F:RNA polymerase II cis-regulatory region sequence-specific DNA binding"/>
    <property type="evidence" value="ECO:0007669"/>
    <property type="project" value="TreeGrafter"/>
</dbReference>
<keyword evidence="1 3" id="KW-0238">DNA-binding</keyword>
<name>A0A066WGX5_TILAU</name>
<keyword evidence="2 3" id="KW-0539">Nucleus</keyword>
<dbReference type="EMBL" id="JMSN01000003">
    <property type="protein sequence ID" value="KDN53247.1"/>
    <property type="molecule type" value="Genomic_DNA"/>
</dbReference>